<evidence type="ECO:0000256" key="2">
    <source>
        <dbReference type="ARBA" id="ARBA00004673"/>
    </source>
</evidence>
<dbReference type="GO" id="GO:0006119">
    <property type="term" value="P:oxidative phosphorylation"/>
    <property type="evidence" value="ECO:0007669"/>
    <property type="project" value="UniProtKB-UniPathway"/>
</dbReference>
<evidence type="ECO:0000256" key="6">
    <source>
        <dbReference type="ARBA" id="ARBA00015947"/>
    </source>
</evidence>
<evidence type="ECO:0000256" key="22">
    <source>
        <dbReference type="ARBA" id="ARBA00047816"/>
    </source>
</evidence>
<feature type="domain" description="Heme-copper oxidase subunit III family profile" evidence="26">
    <location>
        <begin position="575"/>
        <end position="752"/>
    </location>
</feature>
<evidence type="ECO:0000313" key="29">
    <source>
        <dbReference type="Proteomes" id="UP000318509"/>
    </source>
</evidence>
<keyword evidence="16" id="KW-0408">Iron</keyword>
<comment type="pathway">
    <text evidence="2">Energy metabolism; oxidative phosphorylation.</text>
</comment>
<dbReference type="Pfam" id="PF00510">
    <property type="entry name" value="COX3"/>
    <property type="match status" value="1"/>
</dbReference>
<keyword evidence="18 25" id="KW-0472">Membrane</keyword>
<dbReference type="EMBL" id="VBAK01000113">
    <property type="protein sequence ID" value="TMI90368.1"/>
    <property type="molecule type" value="Genomic_DNA"/>
</dbReference>
<feature type="transmembrane region" description="Helical" evidence="25">
    <location>
        <begin position="320"/>
        <end position="342"/>
    </location>
</feature>
<feature type="transmembrane region" description="Helical" evidence="25">
    <location>
        <begin position="201"/>
        <end position="229"/>
    </location>
</feature>
<dbReference type="InterPro" id="IPR036927">
    <property type="entry name" value="Cyt_c_oxase-like_su1_sf"/>
</dbReference>
<dbReference type="PANTHER" id="PTHR10422">
    <property type="entry name" value="CYTOCHROME C OXIDASE SUBUNIT 1"/>
    <property type="match status" value="1"/>
</dbReference>
<keyword evidence="10 23" id="KW-0679">Respiratory chain</keyword>
<dbReference type="Gene3D" id="1.20.120.80">
    <property type="entry name" value="Cytochrome c oxidase, subunit III, four-helix bundle"/>
    <property type="match status" value="1"/>
</dbReference>
<keyword evidence="7 23" id="KW-0813">Transport</keyword>
<keyword evidence="12" id="KW-0479">Metal-binding</keyword>
<keyword evidence="14 23" id="KW-0249">Electron transport</keyword>
<dbReference type="FunFam" id="1.20.210.10:FF:000006">
    <property type="entry name" value="Cytochrome c oxidase subunit 1"/>
    <property type="match status" value="1"/>
</dbReference>
<dbReference type="EC" id="7.1.1.9" evidence="5"/>
<feature type="transmembrane region" description="Helical" evidence="25">
    <location>
        <begin position="471"/>
        <end position="492"/>
    </location>
</feature>
<feature type="region of interest" description="Disordered" evidence="24">
    <location>
        <begin position="542"/>
        <end position="567"/>
    </location>
</feature>
<feature type="transmembrane region" description="Helical" evidence="25">
    <location>
        <begin position="426"/>
        <end position="451"/>
    </location>
</feature>
<dbReference type="InterPro" id="IPR000298">
    <property type="entry name" value="Cyt_c_oxidase-like_su3"/>
</dbReference>
<dbReference type="AlphaFoldDB" id="A0A537K3L7"/>
<comment type="subcellular location">
    <subcellularLocation>
        <location evidence="1">Cell membrane</location>
        <topology evidence="1">Multi-pass membrane protein</topology>
    </subcellularLocation>
</comment>
<dbReference type="InterPro" id="IPR013833">
    <property type="entry name" value="Cyt_c_oxidase_su3_a-hlx"/>
</dbReference>
<evidence type="ECO:0000259" key="26">
    <source>
        <dbReference type="PROSITE" id="PS50253"/>
    </source>
</evidence>
<evidence type="ECO:0000256" key="13">
    <source>
        <dbReference type="ARBA" id="ARBA00022967"/>
    </source>
</evidence>
<dbReference type="InterPro" id="IPR014241">
    <property type="entry name" value="Cyt_c_oxidase_su1_bac"/>
</dbReference>
<dbReference type="GO" id="GO:0015990">
    <property type="term" value="P:electron transport coupled proton transport"/>
    <property type="evidence" value="ECO:0007669"/>
    <property type="project" value="InterPro"/>
</dbReference>
<feature type="transmembrane region" description="Helical" evidence="25">
    <location>
        <begin position="576"/>
        <end position="598"/>
    </location>
</feature>
<organism evidence="28 29">
    <name type="scientific">Candidatus Segetimicrobium genomatis</name>
    <dbReference type="NCBI Taxonomy" id="2569760"/>
    <lineage>
        <taxon>Bacteria</taxon>
        <taxon>Bacillati</taxon>
        <taxon>Candidatus Sysuimicrobiota</taxon>
        <taxon>Candidatus Sysuimicrobiia</taxon>
        <taxon>Candidatus Sysuimicrobiales</taxon>
        <taxon>Candidatus Segetimicrobiaceae</taxon>
        <taxon>Candidatus Segetimicrobium</taxon>
    </lineage>
</organism>
<evidence type="ECO:0000256" key="7">
    <source>
        <dbReference type="ARBA" id="ARBA00022448"/>
    </source>
</evidence>
<evidence type="ECO:0000259" key="27">
    <source>
        <dbReference type="PROSITE" id="PS50855"/>
    </source>
</evidence>
<feature type="domain" description="Cytochrome oxidase subunit I profile" evidence="27">
    <location>
        <begin position="23"/>
        <end position="531"/>
    </location>
</feature>
<dbReference type="Proteomes" id="UP000318509">
    <property type="component" value="Unassembled WGS sequence"/>
</dbReference>
<keyword evidence="9 23" id="KW-0349">Heme</keyword>
<evidence type="ECO:0000256" key="12">
    <source>
        <dbReference type="ARBA" id="ARBA00022723"/>
    </source>
</evidence>
<dbReference type="UniPathway" id="UPA00705"/>
<name>A0A537K3L7_9BACT</name>
<dbReference type="GO" id="GO:0016491">
    <property type="term" value="F:oxidoreductase activity"/>
    <property type="evidence" value="ECO:0007669"/>
    <property type="project" value="UniProtKB-KW"/>
</dbReference>
<dbReference type="PANTHER" id="PTHR10422:SF18">
    <property type="entry name" value="CYTOCHROME C OXIDASE SUBUNIT 1"/>
    <property type="match status" value="1"/>
</dbReference>
<dbReference type="PROSITE" id="PS00077">
    <property type="entry name" value="COX1_CUB"/>
    <property type="match status" value="1"/>
</dbReference>
<dbReference type="SUPFAM" id="SSF81452">
    <property type="entry name" value="Cytochrome c oxidase subunit III-like"/>
    <property type="match status" value="1"/>
</dbReference>
<keyword evidence="15 25" id="KW-1133">Transmembrane helix</keyword>
<dbReference type="PROSITE" id="PS50253">
    <property type="entry name" value="COX3"/>
    <property type="match status" value="1"/>
</dbReference>
<dbReference type="NCBIfam" id="TIGR02891">
    <property type="entry name" value="CtaD_CoxA"/>
    <property type="match status" value="1"/>
</dbReference>
<evidence type="ECO:0000256" key="3">
    <source>
        <dbReference type="ARBA" id="ARBA00009578"/>
    </source>
</evidence>
<accession>A0A537K3L7</accession>
<evidence type="ECO:0000256" key="19">
    <source>
        <dbReference type="ARBA" id="ARBA00025218"/>
    </source>
</evidence>
<evidence type="ECO:0000256" key="10">
    <source>
        <dbReference type="ARBA" id="ARBA00022660"/>
    </source>
</evidence>
<evidence type="ECO:0000256" key="11">
    <source>
        <dbReference type="ARBA" id="ARBA00022692"/>
    </source>
</evidence>
<dbReference type="GO" id="GO:0005886">
    <property type="term" value="C:plasma membrane"/>
    <property type="evidence" value="ECO:0007669"/>
    <property type="project" value="UniProtKB-SubCell"/>
</dbReference>
<keyword evidence="28" id="KW-0560">Oxidoreductase</keyword>
<evidence type="ECO:0000256" key="18">
    <source>
        <dbReference type="ARBA" id="ARBA00023136"/>
    </source>
</evidence>
<dbReference type="InterPro" id="IPR035973">
    <property type="entry name" value="Cyt_c_oxidase_su3-like_sf"/>
</dbReference>
<evidence type="ECO:0000256" key="8">
    <source>
        <dbReference type="ARBA" id="ARBA00022475"/>
    </source>
</evidence>
<feature type="transmembrane region" description="Helical" evidence="25">
    <location>
        <begin position="354"/>
        <end position="375"/>
    </location>
</feature>
<feature type="transmembrane region" description="Helical" evidence="25">
    <location>
        <begin position="36"/>
        <end position="56"/>
    </location>
</feature>
<feature type="transmembrane region" description="Helical" evidence="25">
    <location>
        <begin position="618"/>
        <end position="635"/>
    </location>
</feature>
<feature type="transmembrane region" description="Helical" evidence="25">
    <location>
        <begin position="731"/>
        <end position="751"/>
    </location>
</feature>
<feature type="transmembrane region" description="Helical" evidence="25">
    <location>
        <begin position="286"/>
        <end position="308"/>
    </location>
</feature>
<evidence type="ECO:0000256" key="20">
    <source>
        <dbReference type="ARBA" id="ARBA00031397"/>
    </source>
</evidence>
<protein>
    <recommendedName>
        <fullName evidence="6">Cytochrome c oxidase subunit 1</fullName>
        <ecNumber evidence="5">7.1.1.9</ecNumber>
    </recommendedName>
    <alternativeName>
        <fullName evidence="20">Cytochrome aa3 subunit 1</fullName>
    </alternativeName>
    <alternativeName>
        <fullName evidence="21">Cytochrome c oxidase polypeptide I</fullName>
    </alternativeName>
</protein>
<keyword evidence="17" id="KW-0186">Copper</keyword>
<sequence length="754" mass="82375">MKEIALPPGALPAPADRAAGGLYGWIASLDHKQIGIMYLLVTFAFFIVGGVEALLMRTQLAVPNNTFLGPEAYNQLFTMHGTTMIFLVVMPMLIGLATYVVPLQVGARDIAYPRMNALSLWLLVFGGLLLYFSYLAGGAPDAGWFSYAPLSEKPYTTTTGVDYWILGLLATGIGTIAAAINLIVTILALRAPGMRLTRLPLFTWMVLVNSVLILCALPVLNASLVMLLIDRQLNAHFFAPQGGGSAILWQHFFWAFGHPEVYIMVLPAFGIISEVIPVFSRKAIYGYEFVAASTGAIAFLSLAVWAHHMFAVGLGRTADLFFAVASMLIAIPTGVKVLNWCATLWGGAIRFTTAMLFAMAFLAMFTIGGITGVSFTAVPIDWQVEDTYYVVAHMHYVLFGGTAFAVFAGLYYWFPKMTGRMLSEAWGKWHFWLTFVGFNLTFMIQHVLGLMGMPRRVFTYPDIPDWGRFNMISTAGAYLLGFSVLVFLWNVFASLRAGRPAGDNPWNAWTLEWATPSPPPEHNFDLVPPVRGRRPLWDLAHPERTDPAPARLSGLGGRGPAPRPGDEAAAGSLPRLGMLCFIGTEAIFFVMLILAYVYYHSAAHTGLVAARVLDSGRAGINTVFLVASSATLWLGAKSLEQRRGGALIAWLAVTIILGALFLVGQGREWLTLVRANVTVSRDLFGTTFFTLTGFHGLHVLLGLCLLALLFGLAVARRFQGPTSAAIEAVALYWHFVDAVWIGIYSLIYLWAVLG</sequence>
<comment type="similarity">
    <text evidence="4">Belongs to the cytochrome c oxidase subunit 3 family.</text>
</comment>
<dbReference type="InterPro" id="IPR023616">
    <property type="entry name" value="Cyt_c_oxase-like_su1_dom"/>
</dbReference>
<comment type="caution">
    <text evidence="28">The sequence shown here is derived from an EMBL/GenBank/DDBJ whole genome shotgun (WGS) entry which is preliminary data.</text>
</comment>
<evidence type="ECO:0000256" key="9">
    <source>
        <dbReference type="ARBA" id="ARBA00022617"/>
    </source>
</evidence>
<dbReference type="InterPro" id="IPR000883">
    <property type="entry name" value="Cyt_C_Oxase_1"/>
</dbReference>
<keyword evidence="11 23" id="KW-0812">Transmembrane</keyword>
<evidence type="ECO:0000256" key="23">
    <source>
        <dbReference type="RuleBase" id="RU000370"/>
    </source>
</evidence>
<dbReference type="CDD" id="cd01662">
    <property type="entry name" value="Ubiquinol_Oxidase_I"/>
    <property type="match status" value="1"/>
</dbReference>
<feature type="transmembrane region" description="Helical" evidence="25">
    <location>
        <begin position="261"/>
        <end position="279"/>
    </location>
</feature>
<feature type="transmembrane region" description="Helical" evidence="25">
    <location>
        <begin position="647"/>
        <end position="664"/>
    </location>
</feature>
<evidence type="ECO:0000256" key="1">
    <source>
        <dbReference type="ARBA" id="ARBA00004651"/>
    </source>
</evidence>
<dbReference type="InterPro" id="IPR023615">
    <property type="entry name" value="Cyt_c_Oxase_su1_BS"/>
</dbReference>
<dbReference type="GO" id="GO:0020037">
    <property type="term" value="F:heme binding"/>
    <property type="evidence" value="ECO:0007669"/>
    <property type="project" value="InterPro"/>
</dbReference>
<evidence type="ECO:0000256" key="17">
    <source>
        <dbReference type="ARBA" id="ARBA00023008"/>
    </source>
</evidence>
<dbReference type="PROSITE" id="PS50855">
    <property type="entry name" value="COX1"/>
    <property type="match status" value="1"/>
</dbReference>
<dbReference type="GO" id="GO:0004129">
    <property type="term" value="F:cytochrome-c oxidase activity"/>
    <property type="evidence" value="ECO:0007669"/>
    <property type="project" value="UniProtKB-EC"/>
</dbReference>
<dbReference type="Gene3D" id="1.20.210.10">
    <property type="entry name" value="Cytochrome c oxidase-like, subunit I domain"/>
    <property type="match status" value="1"/>
</dbReference>
<dbReference type="SUPFAM" id="SSF81442">
    <property type="entry name" value="Cytochrome c oxidase subunit I-like"/>
    <property type="match status" value="1"/>
</dbReference>
<evidence type="ECO:0000313" key="28">
    <source>
        <dbReference type="EMBL" id="TMI90368.1"/>
    </source>
</evidence>
<keyword evidence="13" id="KW-1278">Translocase</keyword>
<evidence type="ECO:0000256" key="24">
    <source>
        <dbReference type="SAM" id="MobiDB-lite"/>
    </source>
</evidence>
<evidence type="ECO:0000256" key="25">
    <source>
        <dbReference type="SAM" id="Phobius"/>
    </source>
</evidence>
<feature type="transmembrane region" description="Helical" evidence="25">
    <location>
        <begin position="115"/>
        <end position="136"/>
    </location>
</feature>
<evidence type="ECO:0000256" key="16">
    <source>
        <dbReference type="ARBA" id="ARBA00023004"/>
    </source>
</evidence>
<proteinExistence type="inferred from homology"/>
<comment type="catalytic activity">
    <reaction evidence="22">
        <text>4 Fe(II)-[cytochrome c] + O2 + 8 H(+)(in) = 4 Fe(III)-[cytochrome c] + 2 H2O + 4 H(+)(out)</text>
        <dbReference type="Rhea" id="RHEA:11436"/>
        <dbReference type="Rhea" id="RHEA-COMP:10350"/>
        <dbReference type="Rhea" id="RHEA-COMP:14399"/>
        <dbReference type="ChEBI" id="CHEBI:15377"/>
        <dbReference type="ChEBI" id="CHEBI:15378"/>
        <dbReference type="ChEBI" id="CHEBI:15379"/>
        <dbReference type="ChEBI" id="CHEBI:29033"/>
        <dbReference type="ChEBI" id="CHEBI:29034"/>
        <dbReference type="EC" id="7.1.1.9"/>
    </reaction>
</comment>
<evidence type="ECO:0000256" key="14">
    <source>
        <dbReference type="ARBA" id="ARBA00022982"/>
    </source>
</evidence>
<feature type="transmembrane region" description="Helical" evidence="25">
    <location>
        <begin position="163"/>
        <end position="189"/>
    </location>
</feature>
<evidence type="ECO:0000256" key="5">
    <source>
        <dbReference type="ARBA" id="ARBA00012949"/>
    </source>
</evidence>
<evidence type="ECO:0000256" key="15">
    <source>
        <dbReference type="ARBA" id="ARBA00022989"/>
    </source>
</evidence>
<dbReference type="GO" id="GO:0046872">
    <property type="term" value="F:metal ion binding"/>
    <property type="evidence" value="ECO:0007669"/>
    <property type="project" value="UniProtKB-KW"/>
</dbReference>
<gene>
    <name evidence="28" type="primary">ctaD</name>
    <name evidence="28" type="ORF">E6H00_06995</name>
</gene>
<dbReference type="GO" id="GO:0022904">
    <property type="term" value="P:respiratory electron transport chain"/>
    <property type="evidence" value="ECO:0007669"/>
    <property type="project" value="InterPro"/>
</dbReference>
<dbReference type="CDD" id="cd00386">
    <property type="entry name" value="Heme_Cu_Oxidase_III_like"/>
    <property type="match status" value="1"/>
</dbReference>
<dbReference type="Pfam" id="PF00115">
    <property type="entry name" value="COX1"/>
    <property type="match status" value="1"/>
</dbReference>
<feature type="transmembrane region" description="Helical" evidence="25">
    <location>
        <begin position="76"/>
        <end position="103"/>
    </location>
</feature>
<feature type="transmembrane region" description="Helical" evidence="25">
    <location>
        <begin position="684"/>
        <end position="710"/>
    </location>
</feature>
<dbReference type="FunFam" id="1.20.120.80:FF:000001">
    <property type="entry name" value="Cytochrome (Ubi)quinol oxidase subunit III"/>
    <property type="match status" value="1"/>
</dbReference>
<keyword evidence="8" id="KW-1003">Cell membrane</keyword>
<comment type="similarity">
    <text evidence="3 23">Belongs to the heme-copper respiratory oxidase family.</text>
</comment>
<evidence type="ECO:0000256" key="4">
    <source>
        <dbReference type="ARBA" id="ARBA00010581"/>
    </source>
</evidence>
<evidence type="ECO:0000256" key="21">
    <source>
        <dbReference type="ARBA" id="ARBA00032715"/>
    </source>
</evidence>
<feature type="transmembrane region" description="Helical" evidence="25">
    <location>
        <begin position="395"/>
        <end position="414"/>
    </location>
</feature>
<dbReference type="PRINTS" id="PR01165">
    <property type="entry name" value="CYCOXIDASEI"/>
</dbReference>
<reference evidence="28 29" key="1">
    <citation type="journal article" date="2019" name="Nat. Microbiol.">
        <title>Mediterranean grassland soil C-N compound turnover is dependent on rainfall and depth, and is mediated by genomically divergent microorganisms.</title>
        <authorList>
            <person name="Diamond S."/>
            <person name="Andeer P.F."/>
            <person name="Li Z."/>
            <person name="Crits-Christoph A."/>
            <person name="Burstein D."/>
            <person name="Anantharaman K."/>
            <person name="Lane K.R."/>
            <person name="Thomas B.C."/>
            <person name="Pan C."/>
            <person name="Northen T.R."/>
            <person name="Banfield J.F."/>
        </authorList>
    </citation>
    <scope>NUCLEOTIDE SEQUENCE [LARGE SCALE GENOMIC DNA]</scope>
    <source>
        <strain evidence="28">NP_3</strain>
    </source>
</reference>
<comment type="function">
    <text evidence="19">Cytochrome c oxidase is the component of the respiratory chain that catalyzes the reduction of oxygen to water. Subunits 1-3 form the functional core of the enzyme complex. CO I is the catalytic subunit of the enzyme. Electrons originating in cytochrome c are transferred via the copper A center of subunit 2 and heme A of subunit 1 to the bimetallic center formed by heme A3 and copper B.</text>
</comment>